<protein>
    <submittedName>
        <fullName evidence="2">Uncharacterized protein</fullName>
    </submittedName>
</protein>
<accession>A0ABQ9GS84</accession>
<feature type="region of interest" description="Disordered" evidence="1">
    <location>
        <begin position="59"/>
        <end position="79"/>
    </location>
</feature>
<evidence type="ECO:0000313" key="3">
    <source>
        <dbReference type="Proteomes" id="UP001159363"/>
    </source>
</evidence>
<proteinExistence type="predicted"/>
<gene>
    <name evidence="2" type="ORF">PR048_022797</name>
</gene>
<dbReference type="EMBL" id="JARBHB010000009">
    <property type="protein sequence ID" value="KAJ8874907.1"/>
    <property type="molecule type" value="Genomic_DNA"/>
</dbReference>
<feature type="compositionally biased region" description="Basic and acidic residues" evidence="1">
    <location>
        <begin position="160"/>
        <end position="179"/>
    </location>
</feature>
<reference evidence="2 3" key="1">
    <citation type="submission" date="2023-02" db="EMBL/GenBank/DDBJ databases">
        <title>LHISI_Scaffold_Assembly.</title>
        <authorList>
            <person name="Stuart O.P."/>
            <person name="Cleave R."/>
            <person name="Magrath M.J.L."/>
            <person name="Mikheyev A.S."/>
        </authorList>
    </citation>
    <scope>NUCLEOTIDE SEQUENCE [LARGE SCALE GENOMIC DNA]</scope>
    <source>
        <strain evidence="2">Daus_M_001</strain>
        <tissue evidence="2">Leg muscle</tissue>
    </source>
</reference>
<organism evidence="2 3">
    <name type="scientific">Dryococelus australis</name>
    <dbReference type="NCBI Taxonomy" id="614101"/>
    <lineage>
        <taxon>Eukaryota</taxon>
        <taxon>Metazoa</taxon>
        <taxon>Ecdysozoa</taxon>
        <taxon>Arthropoda</taxon>
        <taxon>Hexapoda</taxon>
        <taxon>Insecta</taxon>
        <taxon>Pterygota</taxon>
        <taxon>Neoptera</taxon>
        <taxon>Polyneoptera</taxon>
        <taxon>Phasmatodea</taxon>
        <taxon>Verophasmatodea</taxon>
        <taxon>Anareolatae</taxon>
        <taxon>Phasmatidae</taxon>
        <taxon>Eurycanthinae</taxon>
        <taxon>Dryococelus</taxon>
    </lineage>
</organism>
<evidence type="ECO:0000256" key="1">
    <source>
        <dbReference type="SAM" id="MobiDB-lite"/>
    </source>
</evidence>
<name>A0ABQ9GS84_9NEOP</name>
<evidence type="ECO:0000313" key="2">
    <source>
        <dbReference type="EMBL" id="KAJ8874907.1"/>
    </source>
</evidence>
<sequence>MRRGETSSKTEPPLRGQSLSLHFRARSFADLTVLWSSAGIHGRGKREIPERIPRPAELSDTIPTCETTGAPPGENEPGSPWWEAQMLVDVYKTNPVLLGGRRRCADVSCRLQYEPGSPWWESADVSCRLQNEPGSPWWEAQMLVDVYNTTWFSLVGGADSAHDERRKRTSLAEERERHGGPGAAPYSHLGVDSGQSVGSRYGGGHGSGQGAEGGWRRHAGAALAAVPRRRRRPTPERISRLDNAILTLGAHEVRIEQICNVKHRAISEPELYRACFALFCDHILLRIISHLRAKGETPLFPARRPLPALCACVTKAQLRLALYKLHKHALTLFLDVLYLTFKLEITCGDDLPEVRLLFACVRQDPSVSAERYHYTFFTGSCCKLDLTPGIFSIGEPRENPPPTNGNVCHVYQVRTCVDGPVGEGNRTRYRHGRERAVAATECGVEVV</sequence>
<dbReference type="Proteomes" id="UP001159363">
    <property type="component" value="Chromosome 8"/>
</dbReference>
<keyword evidence="3" id="KW-1185">Reference proteome</keyword>
<feature type="region of interest" description="Disordered" evidence="1">
    <location>
        <begin position="158"/>
        <end position="190"/>
    </location>
</feature>
<comment type="caution">
    <text evidence="2">The sequence shown here is derived from an EMBL/GenBank/DDBJ whole genome shotgun (WGS) entry which is preliminary data.</text>
</comment>